<keyword evidence="4 5" id="KW-0476">Mercury</keyword>
<evidence type="ECO:0000256" key="2">
    <source>
        <dbReference type="ARBA" id="ARBA00022466"/>
    </source>
</evidence>
<dbReference type="Pfam" id="PF00403">
    <property type="entry name" value="HMA"/>
    <property type="match status" value="1"/>
</dbReference>
<dbReference type="InterPro" id="IPR001802">
    <property type="entry name" value="MerP/CopZ"/>
</dbReference>
<protein>
    <recommendedName>
        <fullName evidence="5">Periplasmic mercury ion-binding protein</fullName>
    </recommendedName>
</protein>
<evidence type="ECO:0000256" key="5">
    <source>
        <dbReference type="RuleBase" id="RU361212"/>
    </source>
</evidence>
<feature type="chain" id="PRO_5020517702" description="Periplasmic mercury ion-binding protein" evidence="6">
    <location>
        <begin position="21"/>
        <end position="91"/>
    </location>
</feature>
<accession>A0A4T1ZUX8</accession>
<evidence type="ECO:0000313" key="9">
    <source>
        <dbReference type="Proteomes" id="UP000307541"/>
    </source>
</evidence>
<keyword evidence="5" id="KW-0574">Periplasm</keyword>
<sequence length="91" mass="9525">MRKLLLAVLVALPIVTLAAAAETITLEVLKMTCAVCPITVKKSLEKLPGVSAVKVDFDEKTAIVTFDPAITNSEALTAATTNAGYPSSVHK</sequence>
<comment type="function">
    <text evidence="5">Involved in mercury resistance. Acts as a mercury scavenger that specifically binds to a mercuric ion in the periplasm and probably passes it to the cytoplasmic mercuric reductase MerA via the mercuric transport protein MerT.</text>
</comment>
<evidence type="ECO:0000259" key="7">
    <source>
        <dbReference type="PROSITE" id="PS50846"/>
    </source>
</evidence>
<dbReference type="OrthoDB" id="7205933at2"/>
<dbReference type="SUPFAM" id="SSF55008">
    <property type="entry name" value="HMA, heavy metal-associated domain"/>
    <property type="match status" value="1"/>
</dbReference>
<dbReference type="NCBIfam" id="TIGR02052">
    <property type="entry name" value="MerP"/>
    <property type="match status" value="1"/>
</dbReference>
<comment type="subcellular location">
    <subcellularLocation>
        <location evidence="1">Cell envelope</location>
    </subcellularLocation>
    <subcellularLocation>
        <location evidence="5">Periplasm</location>
    </subcellularLocation>
</comment>
<dbReference type="Gene3D" id="3.30.70.100">
    <property type="match status" value="1"/>
</dbReference>
<dbReference type="AlphaFoldDB" id="A0A4T1ZUX8"/>
<evidence type="ECO:0000313" key="8">
    <source>
        <dbReference type="EMBL" id="TIH07088.1"/>
    </source>
</evidence>
<dbReference type="RefSeq" id="WP_136665698.1">
    <property type="nucleotide sequence ID" value="NZ_RFLV01000004.1"/>
</dbReference>
<dbReference type="InterPro" id="IPR011795">
    <property type="entry name" value="MerP"/>
</dbReference>
<keyword evidence="6" id="KW-0732">Signal</keyword>
<dbReference type="FunFam" id="3.30.70.100:FF:000001">
    <property type="entry name" value="ATPase copper transporting beta"/>
    <property type="match status" value="1"/>
</dbReference>
<dbReference type="GO" id="GO:0042597">
    <property type="term" value="C:periplasmic space"/>
    <property type="evidence" value="ECO:0007669"/>
    <property type="project" value="UniProtKB-SubCell"/>
</dbReference>
<dbReference type="PRINTS" id="PR00946">
    <property type="entry name" value="HGSCAVENGER"/>
</dbReference>
<dbReference type="CDD" id="cd00371">
    <property type="entry name" value="HMA"/>
    <property type="match status" value="1"/>
</dbReference>
<dbReference type="EMBL" id="RFLV01000004">
    <property type="protein sequence ID" value="TIH07088.1"/>
    <property type="molecule type" value="Genomic_DNA"/>
</dbReference>
<dbReference type="InterPro" id="IPR006121">
    <property type="entry name" value="HMA_dom"/>
</dbReference>
<dbReference type="Proteomes" id="UP000307541">
    <property type="component" value="Unassembled WGS sequence"/>
</dbReference>
<keyword evidence="3 5" id="KW-0479">Metal-binding</keyword>
<evidence type="ECO:0000256" key="4">
    <source>
        <dbReference type="ARBA" id="ARBA00022914"/>
    </source>
</evidence>
<gene>
    <name evidence="5 8" type="primary">merP</name>
    <name evidence="8" type="ORF">D8779_17230</name>
</gene>
<dbReference type="GO" id="GO:0030313">
    <property type="term" value="C:cell envelope"/>
    <property type="evidence" value="ECO:0007669"/>
    <property type="project" value="UniProtKB-SubCell"/>
</dbReference>
<dbReference type="GO" id="GO:0015097">
    <property type="term" value="F:mercury ion transmembrane transporter activity"/>
    <property type="evidence" value="ECO:0007669"/>
    <property type="project" value="UniProtKB-UniRule"/>
</dbReference>
<evidence type="ECO:0000256" key="6">
    <source>
        <dbReference type="SAM" id="SignalP"/>
    </source>
</evidence>
<feature type="domain" description="HMA" evidence="7">
    <location>
        <begin position="22"/>
        <end position="88"/>
    </location>
</feature>
<dbReference type="GO" id="GO:0045340">
    <property type="term" value="F:mercury ion binding"/>
    <property type="evidence" value="ECO:0007669"/>
    <property type="project" value="UniProtKB-UniRule"/>
</dbReference>
<evidence type="ECO:0000256" key="3">
    <source>
        <dbReference type="ARBA" id="ARBA00022723"/>
    </source>
</evidence>
<keyword evidence="2 5" id="KW-0475">Mercuric resistance</keyword>
<organism evidence="8 9">
    <name type="scientific">Pseudomonas leptonychotis</name>
    <dbReference type="NCBI Taxonomy" id="2448482"/>
    <lineage>
        <taxon>Bacteria</taxon>
        <taxon>Pseudomonadati</taxon>
        <taxon>Pseudomonadota</taxon>
        <taxon>Gammaproteobacteria</taxon>
        <taxon>Pseudomonadales</taxon>
        <taxon>Pseudomonadaceae</taxon>
        <taxon>Pseudomonas</taxon>
    </lineage>
</organism>
<name>A0A4T1ZUX8_9PSED</name>
<dbReference type="InterPro" id="IPR036163">
    <property type="entry name" value="HMA_dom_sf"/>
</dbReference>
<reference evidence="8 9" key="1">
    <citation type="submission" date="2018-10" db="EMBL/GenBank/DDBJ databases">
        <title>Pseudomonas leptonychotis sp. nov., isolated from Weddell seals in Antarctica.</title>
        <authorList>
            <person name="Novakova D."/>
            <person name="Svec P."/>
            <person name="Kralova S."/>
            <person name="Kristofova L."/>
            <person name="Zeman M."/>
            <person name="Pantucek R."/>
            <person name="Maslanova I."/>
            <person name="Sedlacek I."/>
        </authorList>
    </citation>
    <scope>NUCLEOTIDE SEQUENCE [LARGE SCALE GENOMIC DNA]</scope>
    <source>
        <strain evidence="8 9">CCM 8849</strain>
    </source>
</reference>
<feature type="signal peptide" evidence="6">
    <location>
        <begin position="1"/>
        <end position="20"/>
    </location>
</feature>
<dbReference type="PROSITE" id="PS50846">
    <property type="entry name" value="HMA_2"/>
    <property type="match status" value="1"/>
</dbReference>
<evidence type="ECO:0000256" key="1">
    <source>
        <dbReference type="ARBA" id="ARBA00004196"/>
    </source>
</evidence>
<keyword evidence="9" id="KW-1185">Reference proteome</keyword>
<proteinExistence type="predicted"/>
<comment type="caution">
    <text evidence="8">The sequence shown here is derived from an EMBL/GenBank/DDBJ whole genome shotgun (WGS) entry which is preliminary data.</text>
</comment>